<accession>A0A836G3H8</accession>
<evidence type="ECO:0000256" key="3">
    <source>
        <dbReference type="ARBA" id="ARBA00022833"/>
    </source>
</evidence>
<dbReference type="InterPro" id="IPR000571">
    <property type="entry name" value="Znf_CCCH"/>
</dbReference>
<dbReference type="PROSITE" id="PS50103">
    <property type="entry name" value="ZF_C3H1"/>
    <property type="match status" value="1"/>
</dbReference>
<dbReference type="InterPro" id="IPR036855">
    <property type="entry name" value="Znf_CCCH_sf"/>
</dbReference>
<feature type="region of interest" description="Disordered" evidence="5">
    <location>
        <begin position="519"/>
        <end position="546"/>
    </location>
</feature>
<protein>
    <recommendedName>
        <fullName evidence="6">C3H1-type domain-containing protein</fullName>
    </recommendedName>
</protein>
<proteinExistence type="predicted"/>
<dbReference type="Gene3D" id="2.30.30.1190">
    <property type="match status" value="1"/>
</dbReference>
<feature type="compositionally biased region" description="Basic and acidic residues" evidence="5">
    <location>
        <begin position="523"/>
        <end position="546"/>
    </location>
</feature>
<feature type="compositionally biased region" description="Low complexity" evidence="5">
    <location>
        <begin position="22"/>
        <end position="68"/>
    </location>
</feature>
<reference evidence="8" key="1">
    <citation type="journal article" date="2021" name="Microbiol. Resour. Announc.">
        <title>LGAAP: Leishmaniinae Genome Assembly and Annotation Pipeline.</title>
        <authorList>
            <person name="Almutairi H."/>
            <person name="Urbaniak M.D."/>
            <person name="Bates M.D."/>
            <person name="Jariyapan N."/>
            <person name="Kwakye-Nuako G."/>
            <person name="Thomaz-Soccol V."/>
            <person name="Al-Salem W.S."/>
            <person name="Dillon R.J."/>
            <person name="Bates P.A."/>
            <person name="Gatherer D."/>
        </authorList>
    </citation>
    <scope>NUCLEOTIDE SEQUENCE [LARGE SCALE GENOMIC DNA]</scope>
</reference>
<keyword evidence="2 4" id="KW-0863">Zinc-finger</keyword>
<sequence>MFPMDIANSGNQQMVYRNNQPQLPRQQHQMQQQHLQHQQQHMPQQQQMLSSQYAYQQQQQQQQPYLSYPNTAGPNNGKGAMNFVPSQQYLPQQQMFPYGYPQQHQPPLNQQFFPSVVAPQTQPPPPPMRYNQQGNSNSTNQYMGGHGNGHPRYHGGRGRGGMHGGYGGQLHRQVHNNFFYNQQHHYSSNNAVPEKTPTVHLIHPETKKIISIKLNRIYSTMADIRPQLQYQQSHSNGTSVCNNTSVVEDNKLEKVSKNEKPKEKGDSSVVNRFNPKMTKLVLCLSFLSPKGCIHGSGCDKVHIAGLEYTWPQVEAREVEKGGKRAYADGFFVHCYDPTLTRYYKVPSGSVFVTKGSGDYVSMFNDHGDNFKMKFKLCARTLERVECEKAEECEDIHCSVADLEAARESSANATHINNAEAMADVPRLPADMTVRVFNQNSFDTWRDYPGGNLLITEGAKAYQKQYEQELNNVPTRKRMQHCAHFRLKDMCRLGESCRFLHVLPTEQEIKERKDAEIAEAAAQEAEKTKGEDAADVKSHKKDFLKME</sequence>
<feature type="region of interest" description="Disordered" evidence="5">
    <location>
        <begin position="251"/>
        <end position="270"/>
    </location>
</feature>
<evidence type="ECO:0000259" key="6">
    <source>
        <dbReference type="PROSITE" id="PS50103"/>
    </source>
</evidence>
<name>A0A836G3H8_9TRYP</name>
<keyword evidence="1 4" id="KW-0479">Metal-binding</keyword>
<reference evidence="8" key="2">
    <citation type="journal article" date="2021" name="Sci. Data">
        <title>Chromosome-scale genome sequencing, assembly and annotation of six genomes from subfamily Leishmaniinae.</title>
        <authorList>
            <person name="Almutairi H."/>
            <person name="Urbaniak M.D."/>
            <person name="Bates M.D."/>
            <person name="Jariyapan N."/>
            <person name="Kwakye-Nuako G."/>
            <person name="Thomaz Soccol V."/>
            <person name="Al-Salem W.S."/>
            <person name="Dillon R.J."/>
            <person name="Bates P.A."/>
            <person name="Gatherer D."/>
        </authorList>
    </citation>
    <scope>NUCLEOTIDE SEQUENCE [LARGE SCALE GENOMIC DNA]</scope>
</reference>
<evidence type="ECO:0000256" key="1">
    <source>
        <dbReference type="ARBA" id="ARBA00022723"/>
    </source>
</evidence>
<gene>
    <name evidence="7" type="ORF">LSCM4_00074</name>
</gene>
<dbReference type="PANTHER" id="PTHR37562">
    <property type="entry name" value="C3H1-TYPE DOMAIN-CONTAINING PROTEIN-RELATED"/>
    <property type="match status" value="1"/>
</dbReference>
<keyword evidence="8" id="KW-1185">Reference proteome</keyword>
<feature type="domain" description="C3H1-type" evidence="6">
    <location>
        <begin position="475"/>
        <end position="503"/>
    </location>
</feature>
<dbReference type="GO" id="GO:0008270">
    <property type="term" value="F:zinc ion binding"/>
    <property type="evidence" value="ECO:0007669"/>
    <property type="project" value="UniProtKB-KW"/>
</dbReference>
<feature type="zinc finger region" description="C3H1-type" evidence="4">
    <location>
        <begin position="475"/>
        <end position="503"/>
    </location>
</feature>
<feature type="region of interest" description="Disordered" evidence="5">
    <location>
        <begin position="22"/>
        <end position="80"/>
    </location>
</feature>
<evidence type="ECO:0000256" key="4">
    <source>
        <dbReference type="PROSITE-ProRule" id="PRU00723"/>
    </source>
</evidence>
<feature type="compositionally biased region" description="Basic and acidic residues" evidence="5">
    <location>
        <begin position="251"/>
        <end position="266"/>
    </location>
</feature>
<evidence type="ECO:0000256" key="5">
    <source>
        <dbReference type="SAM" id="MobiDB-lite"/>
    </source>
</evidence>
<evidence type="ECO:0000256" key="2">
    <source>
        <dbReference type="ARBA" id="ARBA00022771"/>
    </source>
</evidence>
<dbReference type="GeneID" id="92356098"/>
<dbReference type="AlphaFoldDB" id="A0A836G3H8"/>
<comment type="caution">
    <text evidence="7">The sequence shown here is derived from an EMBL/GenBank/DDBJ whole genome shotgun (WGS) entry which is preliminary data.</text>
</comment>
<evidence type="ECO:0000313" key="7">
    <source>
        <dbReference type="EMBL" id="KAG5464634.1"/>
    </source>
</evidence>
<dbReference type="KEGG" id="loi:92356098"/>
<organism evidence="7 8">
    <name type="scientific">Leishmania orientalis</name>
    <dbReference type="NCBI Taxonomy" id="2249476"/>
    <lineage>
        <taxon>Eukaryota</taxon>
        <taxon>Discoba</taxon>
        <taxon>Euglenozoa</taxon>
        <taxon>Kinetoplastea</taxon>
        <taxon>Metakinetoplastina</taxon>
        <taxon>Trypanosomatida</taxon>
        <taxon>Trypanosomatidae</taxon>
        <taxon>Leishmaniinae</taxon>
        <taxon>Leishmania</taxon>
    </lineage>
</organism>
<dbReference type="EMBL" id="JAFHLR010000036">
    <property type="protein sequence ID" value="KAG5464634.1"/>
    <property type="molecule type" value="Genomic_DNA"/>
</dbReference>
<keyword evidence="3 4" id="KW-0862">Zinc</keyword>
<evidence type="ECO:0000313" key="8">
    <source>
        <dbReference type="Proteomes" id="UP000674143"/>
    </source>
</evidence>
<dbReference type="SUPFAM" id="SSF90229">
    <property type="entry name" value="CCCH zinc finger"/>
    <property type="match status" value="1"/>
</dbReference>
<dbReference type="Proteomes" id="UP000674143">
    <property type="component" value="Unassembled WGS sequence"/>
</dbReference>
<dbReference type="RefSeq" id="XP_067058265.1">
    <property type="nucleotide sequence ID" value="XM_067202164.1"/>
</dbReference>
<dbReference type="PANTHER" id="PTHR37562:SF2">
    <property type="entry name" value="C3H1-TYPE DOMAIN-CONTAINING PROTEIN"/>
    <property type="match status" value="1"/>
</dbReference>